<dbReference type="NCBIfam" id="NF003417">
    <property type="entry name" value="PRK04813.1"/>
    <property type="match status" value="2"/>
</dbReference>
<dbReference type="Pfam" id="PF00501">
    <property type="entry name" value="AMP-binding"/>
    <property type="match status" value="2"/>
</dbReference>
<dbReference type="CDD" id="cd05930">
    <property type="entry name" value="A_NRPS"/>
    <property type="match status" value="2"/>
</dbReference>
<dbReference type="Gene3D" id="3.30.559.30">
    <property type="entry name" value="Nonribosomal peptide synthetase, condensation domain"/>
    <property type="match status" value="2"/>
</dbReference>
<evidence type="ECO:0000256" key="4">
    <source>
        <dbReference type="ARBA" id="ARBA00022553"/>
    </source>
</evidence>
<dbReference type="FunFam" id="3.40.50.980:FF:000001">
    <property type="entry name" value="Non-ribosomal peptide synthetase"/>
    <property type="match status" value="2"/>
</dbReference>
<dbReference type="NCBIfam" id="TIGR01733">
    <property type="entry name" value="AA-adenyl-dom"/>
    <property type="match status" value="2"/>
</dbReference>
<dbReference type="PANTHER" id="PTHR45527:SF1">
    <property type="entry name" value="FATTY ACID SYNTHASE"/>
    <property type="match status" value="1"/>
</dbReference>
<dbReference type="FunFam" id="3.40.50.12780:FF:000012">
    <property type="entry name" value="Non-ribosomal peptide synthetase"/>
    <property type="match status" value="1"/>
</dbReference>
<keyword evidence="7" id="KW-1185">Reference proteome</keyword>
<dbReference type="PROSITE" id="PS50075">
    <property type="entry name" value="CARRIER"/>
    <property type="match status" value="2"/>
</dbReference>
<name>A0A1I1UPV6_9GAMM</name>
<dbReference type="InterPro" id="IPR006162">
    <property type="entry name" value="Ppantetheine_attach_site"/>
</dbReference>
<dbReference type="GO" id="GO:0044550">
    <property type="term" value="P:secondary metabolite biosynthetic process"/>
    <property type="evidence" value="ECO:0007669"/>
    <property type="project" value="UniProtKB-ARBA"/>
</dbReference>
<comment type="similarity">
    <text evidence="2">Belongs to the ATP-dependent AMP-binding enzyme family.</text>
</comment>
<dbReference type="STRING" id="1123010.SAMN02745724_05301"/>
<keyword evidence="3" id="KW-0596">Phosphopantetheine</keyword>
<evidence type="ECO:0000259" key="5">
    <source>
        <dbReference type="PROSITE" id="PS50075"/>
    </source>
</evidence>
<dbReference type="Gene3D" id="1.10.1200.10">
    <property type="entry name" value="ACP-like"/>
    <property type="match status" value="2"/>
</dbReference>
<dbReference type="Proteomes" id="UP000198862">
    <property type="component" value="Unassembled WGS sequence"/>
</dbReference>
<dbReference type="SUPFAM" id="SSF47336">
    <property type="entry name" value="ACP-like"/>
    <property type="match status" value="2"/>
</dbReference>
<dbReference type="InterPro" id="IPR045851">
    <property type="entry name" value="AMP-bd_C_sf"/>
</dbReference>
<dbReference type="FunFam" id="3.30.300.30:FF:000010">
    <property type="entry name" value="Enterobactin synthetase component F"/>
    <property type="match status" value="1"/>
</dbReference>
<dbReference type="GO" id="GO:0003824">
    <property type="term" value="F:catalytic activity"/>
    <property type="evidence" value="ECO:0007669"/>
    <property type="project" value="InterPro"/>
</dbReference>
<dbReference type="SUPFAM" id="SSF52777">
    <property type="entry name" value="CoA-dependent acyltransferases"/>
    <property type="match status" value="4"/>
</dbReference>
<dbReference type="Gene3D" id="3.30.559.10">
    <property type="entry name" value="Chloramphenicol acetyltransferase-like domain"/>
    <property type="match status" value="2"/>
</dbReference>
<dbReference type="FunFam" id="3.30.300.30:FF:000015">
    <property type="entry name" value="Nonribosomal peptide synthase SidD"/>
    <property type="match status" value="1"/>
</dbReference>
<dbReference type="Pfam" id="PF00550">
    <property type="entry name" value="PP-binding"/>
    <property type="match status" value="2"/>
</dbReference>
<dbReference type="CDD" id="cd19544">
    <property type="entry name" value="E-C_NRPS"/>
    <property type="match status" value="1"/>
</dbReference>
<dbReference type="Gene3D" id="3.30.300.30">
    <property type="match status" value="2"/>
</dbReference>
<dbReference type="EMBL" id="FOLO01000094">
    <property type="protein sequence ID" value="SFD72769.1"/>
    <property type="molecule type" value="Genomic_DNA"/>
</dbReference>
<evidence type="ECO:0000256" key="1">
    <source>
        <dbReference type="ARBA" id="ARBA00001957"/>
    </source>
</evidence>
<dbReference type="InterPro" id="IPR000873">
    <property type="entry name" value="AMP-dep_synth/lig_dom"/>
</dbReference>
<dbReference type="PROSITE" id="PS00012">
    <property type="entry name" value="PHOSPHOPANTETHEINE"/>
    <property type="match status" value="1"/>
</dbReference>
<evidence type="ECO:0000256" key="2">
    <source>
        <dbReference type="ARBA" id="ARBA00006432"/>
    </source>
</evidence>
<dbReference type="FunFam" id="1.10.1200.10:FF:000005">
    <property type="entry name" value="Nonribosomal peptide synthetase 1"/>
    <property type="match status" value="1"/>
</dbReference>
<protein>
    <submittedName>
        <fullName evidence="6">Amino acid adenylation domain-containing protein</fullName>
    </submittedName>
</protein>
<dbReference type="InterPro" id="IPR009081">
    <property type="entry name" value="PP-bd_ACP"/>
</dbReference>
<evidence type="ECO:0000313" key="6">
    <source>
        <dbReference type="EMBL" id="SFD72769.1"/>
    </source>
</evidence>
<feature type="domain" description="Carrier" evidence="5">
    <location>
        <begin position="2166"/>
        <end position="2243"/>
    </location>
</feature>
<dbReference type="SUPFAM" id="SSF56801">
    <property type="entry name" value="Acetyl-CoA synthetase-like"/>
    <property type="match status" value="2"/>
</dbReference>
<evidence type="ECO:0000313" key="7">
    <source>
        <dbReference type="Proteomes" id="UP000198862"/>
    </source>
</evidence>
<dbReference type="RefSeq" id="WP_091991780.1">
    <property type="nucleotide sequence ID" value="NZ_FOLO01000094.1"/>
</dbReference>
<dbReference type="PROSITE" id="PS00455">
    <property type="entry name" value="AMP_BINDING"/>
    <property type="match status" value="2"/>
</dbReference>
<dbReference type="InterPro" id="IPR010071">
    <property type="entry name" value="AA_adenyl_dom"/>
</dbReference>
<dbReference type="InterPro" id="IPR020845">
    <property type="entry name" value="AMP-binding_CS"/>
</dbReference>
<keyword evidence="4" id="KW-0597">Phosphoprotein</keyword>
<accession>A0A1I1UPV6</accession>
<dbReference type="InterPro" id="IPR036736">
    <property type="entry name" value="ACP-like_sf"/>
</dbReference>
<gene>
    <name evidence="6" type="ORF">SAMN02745724_05301</name>
</gene>
<dbReference type="OrthoDB" id="9757559at2"/>
<dbReference type="InterPro" id="IPR023213">
    <property type="entry name" value="CAT-like_dom_sf"/>
</dbReference>
<comment type="cofactor">
    <cofactor evidence="1">
        <name>pantetheine 4'-phosphate</name>
        <dbReference type="ChEBI" id="CHEBI:47942"/>
    </cofactor>
</comment>
<proteinExistence type="inferred from homology"/>
<dbReference type="Pfam" id="PF00668">
    <property type="entry name" value="Condensation"/>
    <property type="match status" value="2"/>
</dbReference>
<reference evidence="6 7" key="1">
    <citation type="submission" date="2016-10" db="EMBL/GenBank/DDBJ databases">
        <authorList>
            <person name="de Groot N.N."/>
        </authorList>
    </citation>
    <scope>NUCLEOTIDE SEQUENCE [LARGE SCALE GENOMIC DNA]</scope>
    <source>
        <strain evidence="6 7">DSM 6059</strain>
    </source>
</reference>
<organism evidence="6 7">
    <name type="scientific">Pseudoalteromonas denitrificans DSM 6059</name>
    <dbReference type="NCBI Taxonomy" id="1123010"/>
    <lineage>
        <taxon>Bacteria</taxon>
        <taxon>Pseudomonadati</taxon>
        <taxon>Pseudomonadota</taxon>
        <taxon>Gammaproteobacteria</taxon>
        <taxon>Alteromonadales</taxon>
        <taxon>Pseudoalteromonadaceae</taxon>
        <taxon>Pseudoalteromonas</taxon>
    </lineage>
</organism>
<dbReference type="PANTHER" id="PTHR45527">
    <property type="entry name" value="NONRIBOSOMAL PEPTIDE SYNTHETASE"/>
    <property type="match status" value="1"/>
</dbReference>
<dbReference type="InterPro" id="IPR025110">
    <property type="entry name" value="AMP-bd_C"/>
</dbReference>
<dbReference type="GO" id="GO:0031177">
    <property type="term" value="F:phosphopantetheine binding"/>
    <property type="evidence" value="ECO:0007669"/>
    <property type="project" value="TreeGrafter"/>
</dbReference>
<dbReference type="FunFam" id="3.40.50.980:FF:000002">
    <property type="entry name" value="Enterobactin synthetase component F"/>
    <property type="match status" value="1"/>
</dbReference>
<dbReference type="Gene3D" id="3.40.50.980">
    <property type="match status" value="4"/>
</dbReference>
<feature type="domain" description="Carrier" evidence="5">
    <location>
        <begin position="1076"/>
        <end position="1152"/>
    </location>
</feature>
<dbReference type="FunFam" id="2.30.38.10:FF:000001">
    <property type="entry name" value="Non-ribosomal peptide synthetase PvdI"/>
    <property type="match status" value="1"/>
</dbReference>
<dbReference type="CDD" id="cd19531">
    <property type="entry name" value="LCL_NRPS-like"/>
    <property type="match status" value="1"/>
</dbReference>
<dbReference type="InterPro" id="IPR001242">
    <property type="entry name" value="Condensation_dom"/>
</dbReference>
<dbReference type="Pfam" id="PF13193">
    <property type="entry name" value="AMP-binding_C"/>
    <property type="match status" value="1"/>
</dbReference>
<sequence length="2263" mass="254072">MSIELLFEQLQQAGVIFEKDTDNVKLKLPRNLDKELKAKLINNKEELKDYLKQLYKVGNKNLSITKILRDSSNQSALSFSQQRLWFIDQLQGGTAEYNMPMSFNVEGKLDIKVVEAVLTEIIQRHEILRTVYQSSDTEVLQKIQENFCFHLSVNDLSEQSEEIQKVNLKSLVTSDRQTPFNLQSDLMVRASYILLSHADKSSDQKQKGVLLFNMHHIASDGWSMEVLTKEFFILYQAFVKGKESPLMPLEIQYLDYAHWQRECLQKEELTSQLNYWQEQLKDVPPIHNLQLDKTRPQVKKFAGNIVSTELPQHIAVNLISLAKHYHLTPFMLLHAALAIVLSRNANTNDVVIGTPIANRLQAELEPLIGFFVNTLVLRVDTHYQYLEEYFLHVRQVHLNAQSNQDVPFEQLVERLNIPRSTAHGPLFQIALTTNTDYGLNSIQEVDSFKLPDVTLTPYSSDSIAAKFDLNIDMSISEHGLGIDWTYDIALFDHAHIEKLNNHLSNLLENIASQFQIIQQSPQVKPELNSLAVLSESEISHLLTDLNNTNVDYESELCIHTLFEQQAQSNPDSIALVFDDKELTYKQLNEKANQVAYYLIENHQVKPDTLVGICIERSLEMVIGILGILKAGGAYVPMDPDYPNARLEYMCEDAQLELVLTRSGLQEKLLFAGNTTLYLDGLGDINPTFSTPFSVYPIKNIDKELSGINGNHLAYVIYTSGSTGQPKGVMIEHQGLINTILDNAKQFNVDRDSIFYQSTSFGFDAASWIIWITLVSSGELVLSSTLDFQGELETVRTRPITHIMMTPSILNTLDNKKLKYIKAVIVGGEYCEPGIADKWLMNASFYNAYGPTEASICCTIKKVSHSKDISIGKAISNIQLLVLGEGGNMLPYGSVGELHIGGVGLSRGYLNRPNLTAAQFIDNPYYDSKQLNSSKRLYKTGDLVKYLPNGDLKFIGRIDDQVKIRGFRVELGEIEQHISQLAMIDSTLVLVKETANDSKQLVAYIKFIPTLDMDQAENTEHTLIAMIKTNLSASLPEHMLPTAFIIMNEWPLTPNGKIDKKSLPDPKLSLLQTEYIAAKTQTEKALVGIWSDLLNIEVDNISINANFFELGGHSLLMMQLVTSIKKLGYHTNVQKLFSTAILQDMAKQISADQGEVSGFSVPENLIPANCDFITPEMLPLVSLTPQQLDKVCDKISGGAKNIQDIYPLAPLQEGVLFVHTMSEKRDPYVTTISFEFDNAEDFKYFESSLNLIIQRHDVLRTAILWRDHQPALQVVQKEVTLQVEYLSFEQYSNTRKAFLEFVDSGEHYIDLENAPLMQLQVVNEKHGQGIYVLLKFHHLLIDHVSLEVIMEELAIINKGEVNSLPEPILYREFLARTLDQAAQLDIEAFFTHQIGTVEEPSLAFGLSDVTKDGGNINQLHVDISDDTAEKIRLLMRKQQSSPAAFFHAAWAMVLAACTGHNDVVFGTVLSGRMNGDLGIERMLGMMINTLPIRVTLGNADVKQIIKDVNEALSSLIPYEQVSLAQAQRCSGVNGQVPLFNSMLNYRHSVEQTDADSKFNLIGLKERTNYPFTLGVNDFGKSFSLDFQVDEHIDITRISDYMQTALSVLLAELELNSTTPISKLSVLPEHERFQQMVQWNDTEVDYPQDKLIHEFFEAQVRLIPNNIAVVFEKKQLTYKELNEASNRLAHYLKAEGVTAETLVGICVERSLEMVIGILAILKAGGAYVPMDPNYPKERLEYILADTGIKHLLTQSKLNTVPELTKNIDVSELDSLIFQDKIQAYPETNIQHNYNQSSSNLAYVIYTSGSTGNPKGVMMEHQGLVNRIDWMQNAYNLTESDHVLQKTPYCFDVSVWEFVWTLGHGARLVMAKPEGHKDPDYLKKLMYQEKVSVMHFVPSMLNVYLAAPMSEFPASVRYVFCSGEALEIAEVKAMRTCAPHVGLHNLYGPTEAAIDVSYFDCNTLKDQSSVPIGKPIQNIELLILDKNFNCCPIGTQGELYIGGAGLARGYLNQPSLTKSHFITNPFSDDTSARLYRTGDLVRYLADGNIEYIGRSDNQVKIRGFRIELGEIEQVLLTLNEVNSALVMARKSGSGNASLIAYVVLNQPISDLEDDMRSILRGHLIASLPIHMVPSAFVVLDQWPLTANGKVDRKSLPEPELSAMSGKYIAPTGDIEITLSTIWANLLKSEVSQISAQANFFEIGGHSLLLVRLMAEINDQFAIELSMHTLFENLNFKSLASLIHSEVVIKSVASQQSDAKITSEGCL</sequence>
<dbReference type="GO" id="GO:0043041">
    <property type="term" value="P:amino acid activation for nonribosomal peptide biosynthetic process"/>
    <property type="evidence" value="ECO:0007669"/>
    <property type="project" value="TreeGrafter"/>
</dbReference>
<dbReference type="Gene3D" id="2.30.38.10">
    <property type="entry name" value="Luciferase, Domain 3"/>
    <property type="match status" value="2"/>
</dbReference>
<evidence type="ECO:0000256" key="3">
    <source>
        <dbReference type="ARBA" id="ARBA00022450"/>
    </source>
</evidence>
<dbReference type="GO" id="GO:0005737">
    <property type="term" value="C:cytoplasm"/>
    <property type="evidence" value="ECO:0007669"/>
    <property type="project" value="TreeGrafter"/>
</dbReference>